<organism evidence="2 3">
    <name type="scientific">Linum tenue</name>
    <dbReference type="NCBI Taxonomy" id="586396"/>
    <lineage>
        <taxon>Eukaryota</taxon>
        <taxon>Viridiplantae</taxon>
        <taxon>Streptophyta</taxon>
        <taxon>Embryophyta</taxon>
        <taxon>Tracheophyta</taxon>
        <taxon>Spermatophyta</taxon>
        <taxon>Magnoliopsida</taxon>
        <taxon>eudicotyledons</taxon>
        <taxon>Gunneridae</taxon>
        <taxon>Pentapetalae</taxon>
        <taxon>rosids</taxon>
        <taxon>fabids</taxon>
        <taxon>Malpighiales</taxon>
        <taxon>Linaceae</taxon>
        <taxon>Linum</taxon>
    </lineage>
</organism>
<protein>
    <recommendedName>
        <fullName evidence="4">Defensin-like protein</fullName>
    </recommendedName>
</protein>
<accession>A0AAV0HH05</accession>
<feature type="chain" id="PRO_5043561150" description="Defensin-like protein" evidence="1">
    <location>
        <begin position="24"/>
        <end position="79"/>
    </location>
</feature>
<reference evidence="2" key="1">
    <citation type="submission" date="2022-08" db="EMBL/GenBank/DDBJ databases">
        <authorList>
            <person name="Gutierrez-Valencia J."/>
        </authorList>
    </citation>
    <scope>NUCLEOTIDE SEQUENCE</scope>
</reference>
<sequence length="79" mass="8470">MARYSSFLCFLLAVLLFTSLGGGKSAVEAEQCVSVYDCNGGNDACNKKCQAIFHGVGTCNDPNTPNFCSCKYDCPKARD</sequence>
<evidence type="ECO:0000256" key="1">
    <source>
        <dbReference type="SAM" id="SignalP"/>
    </source>
</evidence>
<keyword evidence="1" id="KW-0732">Signal</keyword>
<evidence type="ECO:0000313" key="2">
    <source>
        <dbReference type="EMBL" id="CAI0384253.1"/>
    </source>
</evidence>
<evidence type="ECO:0008006" key="4">
    <source>
        <dbReference type="Google" id="ProtNLM"/>
    </source>
</evidence>
<dbReference type="EMBL" id="CAMGYJ010000002">
    <property type="protein sequence ID" value="CAI0384253.1"/>
    <property type="molecule type" value="Genomic_DNA"/>
</dbReference>
<comment type="caution">
    <text evidence="2">The sequence shown here is derived from an EMBL/GenBank/DDBJ whole genome shotgun (WGS) entry which is preliminary data.</text>
</comment>
<feature type="signal peptide" evidence="1">
    <location>
        <begin position="1"/>
        <end position="23"/>
    </location>
</feature>
<proteinExistence type="predicted"/>
<dbReference type="AlphaFoldDB" id="A0AAV0HH05"/>
<keyword evidence="3" id="KW-1185">Reference proteome</keyword>
<evidence type="ECO:0000313" key="3">
    <source>
        <dbReference type="Proteomes" id="UP001154282"/>
    </source>
</evidence>
<gene>
    <name evidence="2" type="ORF">LITE_LOCUS4338</name>
</gene>
<name>A0AAV0HH05_9ROSI</name>
<dbReference type="Proteomes" id="UP001154282">
    <property type="component" value="Unassembled WGS sequence"/>
</dbReference>